<name>A0AAD8NHV8_TARER</name>
<evidence type="ECO:0000256" key="3">
    <source>
        <dbReference type="ARBA" id="ARBA00023125"/>
    </source>
</evidence>
<protein>
    <recommendedName>
        <fullName evidence="9">TF-B3 domain-containing protein</fullName>
    </recommendedName>
</protein>
<dbReference type="PANTHER" id="PTHR31140">
    <property type="entry name" value="B3 DOMAIN-CONTAINING TRANSCRIPTION FACTOR ABI3"/>
    <property type="match status" value="1"/>
</dbReference>
<dbReference type="CDD" id="cd10017">
    <property type="entry name" value="B3_DNA"/>
    <property type="match status" value="1"/>
</dbReference>
<dbReference type="AlphaFoldDB" id="A0AAD8NHV8"/>
<dbReference type="PANTHER" id="PTHR31140:SF73">
    <property type="entry name" value="B3 DOMAIN-CONTAINING TRANSCRIPTION FACTOR FUS3"/>
    <property type="match status" value="1"/>
</dbReference>
<dbReference type="SUPFAM" id="SSF101936">
    <property type="entry name" value="DNA-binding pseudobarrel domain"/>
    <property type="match status" value="1"/>
</dbReference>
<dbReference type="Proteomes" id="UP001229421">
    <property type="component" value="Unassembled WGS sequence"/>
</dbReference>
<dbReference type="GO" id="GO:0005634">
    <property type="term" value="C:nucleus"/>
    <property type="evidence" value="ECO:0007669"/>
    <property type="project" value="UniProtKB-SubCell"/>
</dbReference>
<keyword evidence="6" id="KW-0472">Membrane</keyword>
<evidence type="ECO:0008006" key="9">
    <source>
        <dbReference type="Google" id="ProtNLM"/>
    </source>
</evidence>
<dbReference type="InterPro" id="IPR044800">
    <property type="entry name" value="LEC2-like"/>
</dbReference>
<evidence type="ECO:0000256" key="4">
    <source>
        <dbReference type="ARBA" id="ARBA00023163"/>
    </source>
</evidence>
<keyword evidence="8" id="KW-1185">Reference proteome</keyword>
<evidence type="ECO:0000313" key="7">
    <source>
        <dbReference type="EMBL" id="KAK1409622.1"/>
    </source>
</evidence>
<accession>A0AAD8NHV8</accession>
<dbReference type="GO" id="GO:0003677">
    <property type="term" value="F:DNA binding"/>
    <property type="evidence" value="ECO:0007669"/>
    <property type="project" value="UniProtKB-KW"/>
</dbReference>
<evidence type="ECO:0000256" key="1">
    <source>
        <dbReference type="ARBA" id="ARBA00004123"/>
    </source>
</evidence>
<dbReference type="EMBL" id="JAUHHV010000010">
    <property type="protein sequence ID" value="KAK1409622.1"/>
    <property type="molecule type" value="Genomic_DNA"/>
</dbReference>
<dbReference type="InterPro" id="IPR015300">
    <property type="entry name" value="DNA-bd_pseudobarrel_sf"/>
</dbReference>
<evidence type="ECO:0000256" key="2">
    <source>
        <dbReference type="ARBA" id="ARBA00023015"/>
    </source>
</evidence>
<keyword evidence="5" id="KW-0539">Nucleus</keyword>
<keyword evidence="6" id="KW-1133">Transmembrane helix</keyword>
<keyword evidence="4" id="KW-0804">Transcription</keyword>
<keyword evidence="6" id="KW-0812">Transmembrane</keyword>
<evidence type="ECO:0000313" key="8">
    <source>
        <dbReference type="Proteomes" id="UP001229421"/>
    </source>
</evidence>
<comment type="caution">
    <text evidence="7">The sequence shown here is derived from an EMBL/GenBank/DDBJ whole genome shotgun (WGS) entry which is preliminary data.</text>
</comment>
<evidence type="ECO:0000256" key="5">
    <source>
        <dbReference type="ARBA" id="ARBA00023242"/>
    </source>
</evidence>
<comment type="subcellular location">
    <subcellularLocation>
        <location evidence="1">Nucleus</location>
    </subcellularLocation>
</comment>
<evidence type="ECO:0000256" key="6">
    <source>
        <dbReference type="SAM" id="Phobius"/>
    </source>
</evidence>
<feature type="transmembrane region" description="Helical" evidence="6">
    <location>
        <begin position="15"/>
        <end position="34"/>
    </location>
</feature>
<keyword evidence="3" id="KW-0238">DNA-binding</keyword>
<dbReference type="Gene3D" id="2.40.330.10">
    <property type="entry name" value="DNA-binding pseudobarrel domain"/>
    <property type="match status" value="1"/>
</dbReference>
<proteinExistence type="predicted"/>
<keyword evidence="2" id="KW-0805">Transcription regulation</keyword>
<gene>
    <name evidence="7" type="ORF">QVD17_36149</name>
</gene>
<reference evidence="7" key="1">
    <citation type="journal article" date="2023" name="bioRxiv">
        <title>Improved chromosome-level genome assembly for marigold (Tagetes erecta).</title>
        <authorList>
            <person name="Jiang F."/>
            <person name="Yuan L."/>
            <person name="Wang S."/>
            <person name="Wang H."/>
            <person name="Xu D."/>
            <person name="Wang A."/>
            <person name="Fan W."/>
        </authorList>
    </citation>
    <scope>NUCLEOTIDE SEQUENCE</scope>
    <source>
        <strain evidence="7">WSJ</strain>
        <tissue evidence="7">Leaf</tissue>
    </source>
</reference>
<dbReference type="InterPro" id="IPR003340">
    <property type="entry name" value="B3_DNA-bd"/>
</dbReference>
<dbReference type="GO" id="GO:0003700">
    <property type="term" value="F:DNA-binding transcription factor activity"/>
    <property type="evidence" value="ECO:0007669"/>
    <property type="project" value="InterPro"/>
</dbReference>
<organism evidence="7 8">
    <name type="scientific">Tagetes erecta</name>
    <name type="common">African marigold</name>
    <dbReference type="NCBI Taxonomy" id="13708"/>
    <lineage>
        <taxon>Eukaryota</taxon>
        <taxon>Viridiplantae</taxon>
        <taxon>Streptophyta</taxon>
        <taxon>Embryophyta</taxon>
        <taxon>Tracheophyta</taxon>
        <taxon>Spermatophyta</taxon>
        <taxon>Magnoliopsida</taxon>
        <taxon>eudicotyledons</taxon>
        <taxon>Gunneridae</taxon>
        <taxon>Pentapetalae</taxon>
        <taxon>asterids</taxon>
        <taxon>campanulids</taxon>
        <taxon>Asterales</taxon>
        <taxon>Asteraceae</taxon>
        <taxon>Asteroideae</taxon>
        <taxon>Heliantheae alliance</taxon>
        <taxon>Tageteae</taxon>
        <taxon>Tagetes</taxon>
    </lineage>
</organism>
<sequence>MLLDLLHFTNDSGYYPYHIIISLPTFLCYVLFLIKMERNFNSQMLFNITKKNKTSASASASTSVAAAIAKRDDDYKRKRTVFVRDSGFVPPPLPPYRSAETYLPKLSENASIVLPVMDIDGVGAWPFKYWPNNESRMYVFEGTGPYASKYRLHTGDYMLIYKDTVNGNYVIRAVKASEVEVKVSEIKAGLNKVFTATEGNNRDNVVGLNEVPGADYGAFDLLDEAAYYPDMENVESTSSLTDEINGILKSLGSWNGMDEFCIYPTTPPNISFDDMLGKNHPQVK</sequence>